<name>A0A0M9A2A6_9HYME</name>
<evidence type="ECO:0000313" key="1">
    <source>
        <dbReference type="EMBL" id="KOX75727.1"/>
    </source>
</evidence>
<gene>
    <name evidence="1" type="ORF">WN51_12054</name>
</gene>
<organism evidence="1 2">
    <name type="scientific">Melipona quadrifasciata</name>
    <dbReference type="NCBI Taxonomy" id="166423"/>
    <lineage>
        <taxon>Eukaryota</taxon>
        <taxon>Metazoa</taxon>
        <taxon>Ecdysozoa</taxon>
        <taxon>Arthropoda</taxon>
        <taxon>Hexapoda</taxon>
        <taxon>Insecta</taxon>
        <taxon>Pterygota</taxon>
        <taxon>Neoptera</taxon>
        <taxon>Endopterygota</taxon>
        <taxon>Hymenoptera</taxon>
        <taxon>Apocrita</taxon>
        <taxon>Aculeata</taxon>
        <taxon>Apoidea</taxon>
        <taxon>Anthophila</taxon>
        <taxon>Apidae</taxon>
        <taxon>Melipona</taxon>
    </lineage>
</organism>
<accession>A0A0M9A2A6</accession>
<proteinExistence type="predicted"/>
<keyword evidence="2" id="KW-1185">Reference proteome</keyword>
<sequence length="80" mass="9625">MKLTVNVSIIRNTNTLHPRVQNRTHTFAVFNAEETFLPFFKRTIRFLGYEQNTEQKKMFDFEIQDQNSLHIFSFKSNRIV</sequence>
<protein>
    <submittedName>
        <fullName evidence="1">Uncharacterized protein</fullName>
    </submittedName>
</protein>
<dbReference type="AlphaFoldDB" id="A0A0M9A2A6"/>
<evidence type="ECO:0000313" key="2">
    <source>
        <dbReference type="Proteomes" id="UP000053105"/>
    </source>
</evidence>
<dbReference type="Proteomes" id="UP000053105">
    <property type="component" value="Unassembled WGS sequence"/>
</dbReference>
<reference evidence="1 2" key="1">
    <citation type="submission" date="2015-07" db="EMBL/GenBank/DDBJ databases">
        <title>The genome of Melipona quadrifasciata.</title>
        <authorList>
            <person name="Pan H."/>
            <person name="Kapheim K."/>
        </authorList>
    </citation>
    <scope>NUCLEOTIDE SEQUENCE [LARGE SCALE GENOMIC DNA]</scope>
    <source>
        <strain evidence="1">0111107301</strain>
        <tissue evidence="1">Whole body</tissue>
    </source>
</reference>
<dbReference type="EMBL" id="KQ435759">
    <property type="protein sequence ID" value="KOX75727.1"/>
    <property type="molecule type" value="Genomic_DNA"/>
</dbReference>